<dbReference type="AlphaFoldDB" id="A0A812X681"/>
<dbReference type="GO" id="GO:0016116">
    <property type="term" value="P:carotenoid metabolic process"/>
    <property type="evidence" value="ECO:0007669"/>
    <property type="project" value="InterPro"/>
</dbReference>
<keyword evidence="3" id="KW-1185">Reference proteome</keyword>
<evidence type="ECO:0000313" key="2">
    <source>
        <dbReference type="EMBL" id="CAE7719838.1"/>
    </source>
</evidence>
<comment type="caution">
    <text evidence="2">The sequence shown here is derived from an EMBL/GenBank/DDBJ whole genome shotgun (WGS) entry which is preliminary data.</text>
</comment>
<dbReference type="PANTHER" id="PTHR46313:SF3">
    <property type="entry name" value="PROLYCOPENE ISOMERASE, CHLOROPLASTIC"/>
    <property type="match status" value="1"/>
</dbReference>
<reference evidence="2" key="1">
    <citation type="submission" date="2021-02" db="EMBL/GenBank/DDBJ databases">
        <authorList>
            <person name="Dougan E. K."/>
            <person name="Rhodes N."/>
            <person name="Thang M."/>
            <person name="Chan C."/>
        </authorList>
    </citation>
    <scope>NUCLEOTIDE SEQUENCE</scope>
</reference>
<dbReference type="Proteomes" id="UP000649617">
    <property type="component" value="Unassembled WGS sequence"/>
</dbReference>
<organism evidence="2 3">
    <name type="scientific">Symbiodinium pilosum</name>
    <name type="common">Dinoflagellate</name>
    <dbReference type="NCBI Taxonomy" id="2952"/>
    <lineage>
        <taxon>Eukaryota</taxon>
        <taxon>Sar</taxon>
        <taxon>Alveolata</taxon>
        <taxon>Dinophyceae</taxon>
        <taxon>Suessiales</taxon>
        <taxon>Symbiodiniaceae</taxon>
        <taxon>Symbiodinium</taxon>
    </lineage>
</organism>
<dbReference type="InterPro" id="IPR045892">
    <property type="entry name" value="CrtISO-like"/>
</dbReference>
<evidence type="ECO:0000313" key="3">
    <source>
        <dbReference type="Proteomes" id="UP000649617"/>
    </source>
</evidence>
<dbReference type="InterPro" id="IPR002937">
    <property type="entry name" value="Amino_oxidase"/>
</dbReference>
<dbReference type="GO" id="GO:0016491">
    <property type="term" value="F:oxidoreductase activity"/>
    <property type="evidence" value="ECO:0007669"/>
    <property type="project" value="InterPro"/>
</dbReference>
<dbReference type="PANTHER" id="PTHR46313">
    <property type="match status" value="1"/>
</dbReference>
<dbReference type="InterPro" id="IPR036188">
    <property type="entry name" value="FAD/NAD-bd_sf"/>
</dbReference>
<dbReference type="Gene3D" id="3.50.50.60">
    <property type="entry name" value="FAD/NAD(P)-binding domain"/>
    <property type="match status" value="2"/>
</dbReference>
<proteinExistence type="predicted"/>
<sequence length="392" mass="41063">MLAMYGYRVVVCEAHEHPGGAAHGFERKVKGVGTFRFDSGPSLFSGMSAPSANPLRQVLDSVGEAPEWLPYDRWKMYLPGDKLFDVGSGDAAAFGRELARVSGDAAEADIFNRLCAANAPLGELIAAVPPIALRADVGAAQTLLPYFGKMDPLSGLSMVMSGISPSAPFSDVLKAGRVPESSLTGWFFDFLAFALQGLPASATQAAGVSFMMREFFAPGAVMDYPKGGSGALVDALLRAVEKRGGELRLRTRVEGLTVDNAGRCIGVGLKGGEHLDARVAVLCNVDVWNTASTLLPEEWRPKVKGSALDVVGDAQTPLDCGSASTASLDGLDLASLGVHHITAADLRAPIDARDNLVFISIPSALDNTAAPEGYACISGMLGEKVFSAASSW</sequence>
<evidence type="ECO:0000259" key="1">
    <source>
        <dbReference type="Pfam" id="PF01593"/>
    </source>
</evidence>
<protein>
    <submittedName>
        <fullName evidence="2">CRTISO protein</fullName>
    </submittedName>
</protein>
<accession>A0A812X681</accession>
<dbReference type="OrthoDB" id="7777654at2759"/>
<dbReference type="EMBL" id="CAJNIZ010045427">
    <property type="protein sequence ID" value="CAE7719838.1"/>
    <property type="molecule type" value="Genomic_DNA"/>
</dbReference>
<dbReference type="Pfam" id="PF01593">
    <property type="entry name" value="Amino_oxidase"/>
    <property type="match status" value="1"/>
</dbReference>
<dbReference type="SUPFAM" id="SSF51905">
    <property type="entry name" value="FAD/NAD(P)-binding domain"/>
    <property type="match status" value="1"/>
</dbReference>
<gene>
    <name evidence="2" type="primary">CRTISO</name>
    <name evidence="2" type="ORF">SPIL2461_LOCUS20494</name>
</gene>
<name>A0A812X681_SYMPI</name>
<feature type="domain" description="Amine oxidase" evidence="1">
    <location>
        <begin position="2"/>
        <end position="296"/>
    </location>
</feature>